<reference evidence="2" key="1">
    <citation type="journal article" date="2022" name="bioRxiv">
        <title>Sequencing and chromosome-scale assembly of the giantPleurodeles waltlgenome.</title>
        <authorList>
            <person name="Brown T."/>
            <person name="Elewa A."/>
            <person name="Iarovenko S."/>
            <person name="Subramanian E."/>
            <person name="Araus A.J."/>
            <person name="Petzold A."/>
            <person name="Susuki M."/>
            <person name="Suzuki K.-i.T."/>
            <person name="Hayashi T."/>
            <person name="Toyoda A."/>
            <person name="Oliveira C."/>
            <person name="Osipova E."/>
            <person name="Leigh N.D."/>
            <person name="Simon A."/>
            <person name="Yun M.H."/>
        </authorList>
    </citation>
    <scope>NUCLEOTIDE SEQUENCE</scope>
    <source>
        <strain evidence="2">20211129_DDA</strain>
        <tissue evidence="2">Liver</tissue>
    </source>
</reference>
<gene>
    <name evidence="2" type="ORF">NDU88_001044</name>
</gene>
<feature type="compositionally biased region" description="Polar residues" evidence="1">
    <location>
        <begin position="65"/>
        <end position="81"/>
    </location>
</feature>
<name>A0AAV7NHW5_PLEWA</name>
<comment type="caution">
    <text evidence="2">The sequence shown here is derived from an EMBL/GenBank/DDBJ whole genome shotgun (WGS) entry which is preliminary data.</text>
</comment>
<evidence type="ECO:0000256" key="1">
    <source>
        <dbReference type="SAM" id="MobiDB-lite"/>
    </source>
</evidence>
<dbReference type="InterPro" id="IPR042566">
    <property type="entry name" value="L1_C"/>
</dbReference>
<keyword evidence="3" id="KW-1185">Reference proteome</keyword>
<accession>A0AAV7NHW5</accession>
<organism evidence="2 3">
    <name type="scientific">Pleurodeles waltl</name>
    <name type="common">Iberian ribbed newt</name>
    <dbReference type="NCBI Taxonomy" id="8319"/>
    <lineage>
        <taxon>Eukaryota</taxon>
        <taxon>Metazoa</taxon>
        <taxon>Chordata</taxon>
        <taxon>Craniata</taxon>
        <taxon>Vertebrata</taxon>
        <taxon>Euteleostomi</taxon>
        <taxon>Amphibia</taxon>
        <taxon>Batrachia</taxon>
        <taxon>Caudata</taxon>
        <taxon>Salamandroidea</taxon>
        <taxon>Salamandridae</taxon>
        <taxon>Pleurodelinae</taxon>
        <taxon>Pleurodeles</taxon>
    </lineage>
</organism>
<proteinExistence type="predicted"/>
<feature type="compositionally biased region" description="Basic residues" evidence="1">
    <location>
        <begin position="53"/>
        <end position="62"/>
    </location>
</feature>
<evidence type="ECO:0000313" key="2">
    <source>
        <dbReference type="EMBL" id="KAJ1112783.1"/>
    </source>
</evidence>
<sequence>MGGGTRYSLLFPSKLKIILDGSTHFFQEPDEAWAWLESYRTGTMGGKHVERKSTRRRGKKRHSQDSTGSQRVTIHTNQQAHQGKRVVLQGAASLIEGRSSDEGQRSGPETLDRGDFSDVGSATSVMEELLHVTPQTSDDIV</sequence>
<feature type="compositionally biased region" description="Basic and acidic residues" evidence="1">
    <location>
        <begin position="98"/>
        <end position="116"/>
    </location>
</feature>
<protein>
    <submittedName>
        <fullName evidence="2">Uncharacterized protein</fullName>
    </submittedName>
</protein>
<dbReference type="EMBL" id="JANPWB010000012">
    <property type="protein sequence ID" value="KAJ1112783.1"/>
    <property type="molecule type" value="Genomic_DNA"/>
</dbReference>
<feature type="region of interest" description="Disordered" evidence="1">
    <location>
        <begin position="44"/>
        <end position="122"/>
    </location>
</feature>
<evidence type="ECO:0000313" key="3">
    <source>
        <dbReference type="Proteomes" id="UP001066276"/>
    </source>
</evidence>
<dbReference type="Gene3D" id="3.30.250.20">
    <property type="entry name" value="L1 transposable element, C-terminal domain"/>
    <property type="match status" value="1"/>
</dbReference>
<dbReference type="Proteomes" id="UP001066276">
    <property type="component" value="Chromosome 8"/>
</dbReference>
<dbReference type="AlphaFoldDB" id="A0AAV7NHW5"/>